<dbReference type="AlphaFoldDB" id="A0A370L222"/>
<reference evidence="2" key="1">
    <citation type="submission" date="2018-07" db="EMBL/GenBank/DDBJ databases">
        <authorList>
            <person name="Safronova V.I."/>
            <person name="Chirak E.R."/>
            <person name="Sazanova A.L."/>
        </authorList>
    </citation>
    <scope>NUCLEOTIDE SEQUENCE [LARGE SCALE GENOMIC DNA]</scope>
    <source>
        <strain evidence="2">RCAM04685</strain>
    </source>
</reference>
<dbReference type="Proteomes" id="UP000255207">
    <property type="component" value="Unassembled WGS sequence"/>
</dbReference>
<dbReference type="EMBL" id="QQTP01000011">
    <property type="protein sequence ID" value="RDJ22168.1"/>
    <property type="molecule type" value="Genomic_DNA"/>
</dbReference>
<comment type="caution">
    <text evidence="1">The sequence shown here is derived from an EMBL/GenBank/DDBJ whole genome shotgun (WGS) entry which is preliminary data.</text>
</comment>
<gene>
    <name evidence="1" type="ORF">DWE98_19925</name>
</gene>
<proteinExistence type="predicted"/>
<protein>
    <submittedName>
        <fullName evidence="1">Uncharacterized protein</fullName>
    </submittedName>
</protein>
<sequence>MSMDIKALVREQAEAWSGVIPPNAVSEELAAGFSSLMAGLSALRGQLAFEDEPSSFEAALQATKEPNP</sequence>
<evidence type="ECO:0000313" key="2">
    <source>
        <dbReference type="Proteomes" id="UP000255207"/>
    </source>
</evidence>
<name>A0A370L222_9HYPH</name>
<organism evidence="1 2">
    <name type="scientific">Bosea caraganae</name>
    <dbReference type="NCBI Taxonomy" id="2763117"/>
    <lineage>
        <taxon>Bacteria</taxon>
        <taxon>Pseudomonadati</taxon>
        <taxon>Pseudomonadota</taxon>
        <taxon>Alphaproteobacteria</taxon>
        <taxon>Hyphomicrobiales</taxon>
        <taxon>Boseaceae</taxon>
        <taxon>Bosea</taxon>
    </lineage>
</organism>
<dbReference type="RefSeq" id="WP_114831047.1">
    <property type="nucleotide sequence ID" value="NZ_QQTO01000034.1"/>
</dbReference>
<keyword evidence="2" id="KW-1185">Reference proteome</keyword>
<accession>A0A370L222</accession>
<evidence type="ECO:0000313" key="1">
    <source>
        <dbReference type="EMBL" id="RDJ22168.1"/>
    </source>
</evidence>
<dbReference type="OrthoDB" id="7281611at2"/>